<dbReference type="GO" id="GO:0043812">
    <property type="term" value="F:phosphatidylinositol-4-phosphate phosphatase activity"/>
    <property type="evidence" value="ECO:0007669"/>
    <property type="project" value="TreeGrafter"/>
</dbReference>
<dbReference type="InterPro" id="IPR002013">
    <property type="entry name" value="SAC_dom"/>
</dbReference>
<evidence type="ECO:0000313" key="3">
    <source>
        <dbReference type="Proteomes" id="UP000653454"/>
    </source>
</evidence>
<feature type="domain" description="SAC" evidence="1">
    <location>
        <begin position="1"/>
        <end position="86"/>
    </location>
</feature>
<comment type="caution">
    <text evidence="2">The sequence shown here is derived from an EMBL/GenBank/DDBJ whole genome shotgun (WGS) entry which is preliminary data.</text>
</comment>
<dbReference type="GO" id="GO:2001135">
    <property type="term" value="P:regulation of endocytic recycling"/>
    <property type="evidence" value="ECO:0007669"/>
    <property type="project" value="TreeGrafter"/>
</dbReference>
<dbReference type="Proteomes" id="UP000653454">
    <property type="component" value="Unassembled WGS sequence"/>
</dbReference>
<protein>
    <submittedName>
        <fullName evidence="2">(diamondback moth) hypothetical protein</fullName>
    </submittedName>
</protein>
<dbReference type="AlphaFoldDB" id="A0A8S4ES97"/>
<dbReference type="EMBL" id="CAJHNJ030000021">
    <property type="protein sequence ID" value="CAG9118855.1"/>
    <property type="molecule type" value="Genomic_DNA"/>
</dbReference>
<dbReference type="PANTHER" id="PTHR45662:SF8">
    <property type="entry name" value="PHOSPHATIDYLINOSITIDE PHOSPHATASE SAC2"/>
    <property type="match status" value="1"/>
</dbReference>
<keyword evidence="3" id="KW-1185">Reference proteome</keyword>
<sequence>MMTSSATCGSVGGLICEQSGVFRVNCIDCLDRTNVVETAIAKYVLELQLSRLGLGAPGAGLPRALERDFLTLWADNGDVISRQYSGTKALKGDYTRTGERNLTGMMRDGVASASRYYLSTFKDALRQVAIDAMTGETREIPESLIADDRQLQVYNVMDAHTEQDTAAMAAHVKCLIEDCRKLLVDSEPVLGAWGLVDADPQTAGSCWWTASPCWARGGSSTRTRSELLRHPVYLCLIEDCRKLLVDSEPVLGAWGLVDADPQ</sequence>
<organism evidence="2 3">
    <name type="scientific">Plutella xylostella</name>
    <name type="common">Diamondback moth</name>
    <name type="synonym">Plutella maculipennis</name>
    <dbReference type="NCBI Taxonomy" id="51655"/>
    <lineage>
        <taxon>Eukaryota</taxon>
        <taxon>Metazoa</taxon>
        <taxon>Ecdysozoa</taxon>
        <taxon>Arthropoda</taxon>
        <taxon>Hexapoda</taxon>
        <taxon>Insecta</taxon>
        <taxon>Pterygota</taxon>
        <taxon>Neoptera</taxon>
        <taxon>Endopterygota</taxon>
        <taxon>Lepidoptera</taxon>
        <taxon>Glossata</taxon>
        <taxon>Ditrysia</taxon>
        <taxon>Yponomeutoidea</taxon>
        <taxon>Plutellidae</taxon>
        <taxon>Plutella</taxon>
    </lineage>
</organism>
<dbReference type="PANTHER" id="PTHR45662">
    <property type="entry name" value="PHOSPHATIDYLINOSITIDE PHOSPHATASE SAC1"/>
    <property type="match status" value="1"/>
</dbReference>
<name>A0A8S4ES97_PLUXY</name>
<evidence type="ECO:0000259" key="1">
    <source>
        <dbReference type="PROSITE" id="PS50275"/>
    </source>
</evidence>
<dbReference type="GO" id="GO:0046856">
    <property type="term" value="P:phosphatidylinositol dephosphorylation"/>
    <property type="evidence" value="ECO:0007669"/>
    <property type="project" value="TreeGrafter"/>
</dbReference>
<dbReference type="PROSITE" id="PS50275">
    <property type="entry name" value="SAC"/>
    <property type="match status" value="1"/>
</dbReference>
<reference evidence="2" key="1">
    <citation type="submission" date="2020-11" db="EMBL/GenBank/DDBJ databases">
        <authorList>
            <person name="Whiteford S."/>
        </authorList>
    </citation>
    <scope>NUCLEOTIDE SEQUENCE</scope>
</reference>
<dbReference type="GO" id="GO:0005769">
    <property type="term" value="C:early endosome"/>
    <property type="evidence" value="ECO:0007669"/>
    <property type="project" value="TreeGrafter"/>
</dbReference>
<evidence type="ECO:0000313" key="2">
    <source>
        <dbReference type="EMBL" id="CAG9118855.1"/>
    </source>
</evidence>
<proteinExistence type="predicted"/>
<gene>
    <name evidence="2" type="ORF">PLXY2_LOCUS6644</name>
</gene>
<dbReference type="GO" id="GO:0045334">
    <property type="term" value="C:clathrin-coated endocytic vesicle"/>
    <property type="evidence" value="ECO:0007669"/>
    <property type="project" value="TreeGrafter"/>
</dbReference>
<accession>A0A8S4ES97</accession>